<evidence type="ECO:0000259" key="4">
    <source>
        <dbReference type="PROSITE" id="PS51459"/>
    </source>
</evidence>
<dbReference type="InterPro" id="IPR040198">
    <property type="entry name" value="Fido_containing"/>
</dbReference>
<feature type="binding site" evidence="2">
    <location>
        <begin position="515"/>
        <end position="522"/>
    </location>
    <ligand>
        <name>ATP</name>
        <dbReference type="ChEBI" id="CHEBI:30616"/>
    </ligand>
</feature>
<dbReference type="PANTHER" id="PTHR13504">
    <property type="entry name" value="FIDO DOMAIN-CONTAINING PROTEIN DDB_G0283145"/>
    <property type="match status" value="1"/>
</dbReference>
<proteinExistence type="predicted"/>
<keyword evidence="2" id="KW-0067">ATP-binding</keyword>
<organism evidence="5 6">
    <name type="scientific">Polarella glacialis</name>
    <name type="common">Dinoflagellate</name>
    <dbReference type="NCBI Taxonomy" id="89957"/>
    <lineage>
        <taxon>Eukaryota</taxon>
        <taxon>Sar</taxon>
        <taxon>Alveolata</taxon>
        <taxon>Dinophyceae</taxon>
        <taxon>Suessiales</taxon>
        <taxon>Suessiaceae</taxon>
        <taxon>Polarella</taxon>
    </lineage>
</organism>
<sequence>MKRTAPEENARSWKSLRKTLGEDPEELGIQPVQATFGAFLLADPSVDSNSFEPKEYDRYAGVPYFRPDGWWQFRVAPWCLVNGAGVQDESKAEIDFEEIDSWPIAYHGTSCKKLKPILDSGLRKPGETPLARKAHGACGAGPGGSVYLSPSLWYASHPVYSSFKKIGEERWTQSVLKLRVRPRSYRVISGTLGSEHWKTDLKIDPNFRGNGGLEWLFDRSAVSRCDYVIVGIMLREVGARAHAKTFGPCPALTSSDQGPEYRWTRVLRKRLEKGGFTIDDTESDTYMDPEPTFCPDTDTDDTTGSPHSRAHEPDTELCTCDCTEDDCSLDHGDGLKDAKGINTHETSERSASKLGVPGILAAEYRLSLGATAALASGEWSNRTMEALATKMAITVTICLVRGQGTRADKDANNNYNQVLTAIRNHACDFSTPLEATNILEWHGLCLKGLHPEAGELRTCNVKCGDYARPRGFKVPTAVDEYVTGANSVSQRLDLSGSAKAAWCFYHLCRIHPFRDGNGRISRLMAIWALARHGLPWVFCLVPLFTDDKHATIESTATSRKAYIGAIKKAQVGKGQEGADTRPLAAHICKCLLTTLRTCKGFPSGYRCKVGDFDFHSHSCDPLVDDEDT</sequence>
<dbReference type="GO" id="GO:0005524">
    <property type="term" value="F:ATP binding"/>
    <property type="evidence" value="ECO:0007669"/>
    <property type="project" value="UniProtKB-KW"/>
</dbReference>
<dbReference type="PROSITE" id="PS51459">
    <property type="entry name" value="FIDO"/>
    <property type="match status" value="1"/>
</dbReference>
<dbReference type="InterPro" id="IPR036597">
    <property type="entry name" value="Fido-like_dom_sf"/>
</dbReference>
<evidence type="ECO:0000256" key="3">
    <source>
        <dbReference type="SAM" id="MobiDB-lite"/>
    </source>
</evidence>
<evidence type="ECO:0000313" key="6">
    <source>
        <dbReference type="Proteomes" id="UP000654075"/>
    </source>
</evidence>
<dbReference type="InterPro" id="IPR003812">
    <property type="entry name" value="Fido"/>
</dbReference>
<reference evidence="5" key="1">
    <citation type="submission" date="2021-02" db="EMBL/GenBank/DDBJ databases">
        <authorList>
            <person name="Dougan E. K."/>
            <person name="Rhodes N."/>
            <person name="Thang M."/>
            <person name="Chan C."/>
        </authorList>
    </citation>
    <scope>NUCLEOTIDE SEQUENCE</scope>
</reference>
<evidence type="ECO:0000313" key="5">
    <source>
        <dbReference type="EMBL" id="CAE8601388.1"/>
    </source>
</evidence>
<gene>
    <name evidence="5" type="ORF">PGLA1383_LOCUS19681</name>
</gene>
<dbReference type="SUPFAM" id="SSF140931">
    <property type="entry name" value="Fic-like"/>
    <property type="match status" value="1"/>
</dbReference>
<evidence type="ECO:0000256" key="2">
    <source>
        <dbReference type="PIRSR" id="PIRSR640198-2"/>
    </source>
</evidence>
<protein>
    <recommendedName>
        <fullName evidence="4">Fido domain-containing protein</fullName>
    </recommendedName>
</protein>
<feature type="active site" evidence="1">
    <location>
        <position position="511"/>
    </location>
</feature>
<evidence type="ECO:0000256" key="1">
    <source>
        <dbReference type="PIRSR" id="PIRSR640198-1"/>
    </source>
</evidence>
<name>A0A813EJT6_POLGL</name>
<feature type="region of interest" description="Disordered" evidence="3">
    <location>
        <begin position="278"/>
        <end position="315"/>
    </location>
</feature>
<feature type="domain" description="Fido" evidence="4">
    <location>
        <begin position="433"/>
        <end position="589"/>
    </location>
</feature>
<comment type="caution">
    <text evidence="5">The sequence shown here is derived from an EMBL/GenBank/DDBJ whole genome shotgun (WGS) entry which is preliminary data.</text>
</comment>
<keyword evidence="6" id="KW-1185">Reference proteome</keyword>
<dbReference type="Gene3D" id="1.10.3290.10">
    <property type="entry name" value="Fido-like domain"/>
    <property type="match status" value="1"/>
</dbReference>
<accession>A0A813EJT6</accession>
<dbReference type="EMBL" id="CAJNNV010013105">
    <property type="protein sequence ID" value="CAE8601388.1"/>
    <property type="molecule type" value="Genomic_DNA"/>
</dbReference>
<keyword evidence="2" id="KW-0547">Nucleotide-binding</keyword>
<dbReference type="AlphaFoldDB" id="A0A813EJT6"/>
<dbReference type="Proteomes" id="UP000654075">
    <property type="component" value="Unassembled WGS sequence"/>
</dbReference>
<dbReference type="OrthoDB" id="19545at2759"/>
<dbReference type="PANTHER" id="PTHR13504:SF38">
    <property type="entry name" value="FIDO DOMAIN-CONTAINING PROTEIN"/>
    <property type="match status" value="1"/>
</dbReference>
<dbReference type="Pfam" id="PF02661">
    <property type="entry name" value="Fic"/>
    <property type="match status" value="1"/>
</dbReference>